<dbReference type="EMBL" id="CM020619">
    <property type="protein sequence ID" value="KAK1863787.1"/>
    <property type="molecule type" value="Genomic_DNA"/>
</dbReference>
<reference evidence="1" key="1">
    <citation type="submission" date="2019-11" db="EMBL/GenBank/DDBJ databases">
        <title>Nori genome reveals adaptations in red seaweeds to the harsh intertidal environment.</title>
        <authorList>
            <person name="Wang D."/>
            <person name="Mao Y."/>
        </authorList>
    </citation>
    <scope>NUCLEOTIDE SEQUENCE</scope>
    <source>
        <tissue evidence="1">Gametophyte</tissue>
    </source>
</reference>
<protein>
    <submittedName>
        <fullName evidence="1">Uncharacterized protein</fullName>
    </submittedName>
</protein>
<evidence type="ECO:0000313" key="1">
    <source>
        <dbReference type="EMBL" id="KAK1863787.1"/>
    </source>
</evidence>
<name>A0ACC3C1V1_PYRYE</name>
<proteinExistence type="predicted"/>
<dbReference type="Proteomes" id="UP000798662">
    <property type="component" value="Chromosome 2"/>
</dbReference>
<keyword evidence="2" id="KW-1185">Reference proteome</keyword>
<accession>A0ACC3C1V1</accession>
<gene>
    <name evidence="1" type="ORF">I4F81_006341</name>
</gene>
<evidence type="ECO:0000313" key="2">
    <source>
        <dbReference type="Proteomes" id="UP000798662"/>
    </source>
</evidence>
<sequence length="1837" mass="194074">MEFEDDNEDAGSRDGVRRTTSTPTTVGAGGITGADAPPVPATLRAPSASHGNVPGRMLATAPVAVHVAEAAAATGEASLPAPVAVHVAEAAAATGEASLPAPVAVPVAEAAAATGEASLPAANSTRDADAQLLDSLVADTCKTFFWGGASPPRASLLGAVERATAVAVRLIAPHKDLPVDPVVASATVLKLRALVWRVADRPDVMSIFSRALCTALRSAGGAPVLTLPANVVAPLLSAMVLPVTHPDAWATGAQLSVLAVCATTTTTTTTTSGLPTGARGRRVDQRDVPLLPRASGASDQARQPLPTAPGFLGEFVVEAVCLLLLSGLRNGTLVEDYVGAGDILRFLSMAWCSGCWSSAAATNALAALVTEDSSRVVHLALAGDSVSESHHPSSRVKLCTGVWREMSQAMSTSMHGATEQDAHGPAARALAMVVRPSMCEMLSLPGILAFVPAATPTQIPGFGSWSAAVVAYVSQLLRGVTAVLCNPSLEENDEVVTHLSAAVYTLAGTGLGLLLSSDKSLRKAARHVMCQLTSWYDPDNSSIDVVPEDSKRADDERRSWSPDVLLRLCKSVARMTAADEATVQGDQELYHPTTGPLFIFALALDAALRLVHVAAARDLPSEESTPLQSLAVCTAFVRACDAFVAALPMGDATTLASTGGRGARTRLVGILARLLDEGRGRIPARTPASVIGNLRRLLLRCVCFLASEAWERPEHRAFKRAVADAWFDSLPWVWCLAFGGPGTVAREAATAAEFYWTAVGRRGQRGVPATLSVSRTTMASTTSRLLQAHDRGQLLVGGATLLNVLTDVQRTLFHGKVGRDLRELRSTVHGIIGNLEGGQGARHRGGSGTDAVRHVHAHTREPGRVRTSGSGTMEDPIEIIDDDEEAGLVALPPESASAQAFNVRGVDLTHSSTAHPVRGGTVPVAGVQPGAADGGRSSTPRELTDVGDLPELSGRLAQRKAMGVCALLTSTSSWKTASSSLLDDGEDAEDATGSAAEWRRRVLRLVTTKASLTVSTVADEMFWKDGGDRGPRGRPVSVQAPTAHPYALYGRSLALAATHTEAEQAGTVDVLILVQEHPLQIRADESTDDDGDDNDSRIRQPTYAANASPGDLCNIWVPVPDANVDGNKGGKETRGTYSTSIDAVCVSREAVTKGTALQGRGSGSTKATPLWFSVRRTDAHLLPCATKMAGLVVVTLSMSIVSDWREYSGLGEWMRLPRTIRESLEPPVPTGASSVVVPGTSSPVILEPWPNAQPPPPPTPRPPPPPPPLDVSVELDESQLGVVRTVADAFGGPRVSCVLVTGPPGTGKTRTILGVAMELIRRGCGCGDGGPIMTRLLLVSRTNAACDQIVSALLSLHALLERHDWGRRYLKSLSQAFGSVAGARMPVLLRVGLAPPEGDPIAATHIDAVVKDLLPRVYPDVVRRQEAAAATHEALLQRLGASGSNGPTSVRDAQAAGDELVEANAAVKKSVRRLHSQVAQGAPIVVTTTATSTGNAIGDLGYHVIIVDEAASTSIPAAVSAVVRAAGEGGDEAARMTRCVVFMGDPAQLPPSSGMRYTGDLIAMGDSVFERLQRDHPQLTLTHQHRLRPIFWTIVRGLFCSSIPVGAGMMGNKASWDNAVPLRPDWLVRASRRPLEITSTSQLPPQDRQEDFNPDTKGVSNLVEVRVVEDELRNILRGWASRPMGDLRVLVLSPYTAQRRLLDAAVRRVRATIRRPQQTHYKYTVDVSTVDGSQGASVDCVFLSLARSIPRDDQQTRSRMMRFTGDRRRMNVMLSRAEAHLHVVGDMDYVAQSNTPWDAWWAGVLSGRWGGANLVRVNYVPTGRGGHQQGRPAPGCL</sequence>
<organism evidence="1 2">
    <name type="scientific">Pyropia yezoensis</name>
    <name type="common">Susabi-nori</name>
    <name type="synonym">Porphyra yezoensis</name>
    <dbReference type="NCBI Taxonomy" id="2788"/>
    <lineage>
        <taxon>Eukaryota</taxon>
        <taxon>Rhodophyta</taxon>
        <taxon>Bangiophyceae</taxon>
        <taxon>Bangiales</taxon>
        <taxon>Bangiaceae</taxon>
        <taxon>Pyropia</taxon>
    </lineage>
</organism>
<comment type="caution">
    <text evidence="1">The sequence shown here is derived from an EMBL/GenBank/DDBJ whole genome shotgun (WGS) entry which is preliminary data.</text>
</comment>